<keyword evidence="7" id="KW-0812">Transmembrane</keyword>
<reference evidence="9" key="1">
    <citation type="submission" date="2022-05" db="EMBL/GenBank/DDBJ databases">
        <authorList>
            <person name="Oliphant S.A."/>
            <person name="Watson-Haigh N.S."/>
            <person name="Sumby K.M."/>
            <person name="Gardner J.M."/>
            <person name="Jiranek V."/>
        </authorList>
    </citation>
    <scope>NUCLEOTIDE SEQUENCE</scope>
    <source>
        <strain evidence="9">KI4_B1</strain>
    </source>
</reference>
<evidence type="ECO:0000256" key="5">
    <source>
        <dbReference type="ARBA" id="ARBA00023088"/>
    </source>
</evidence>
<feature type="compositionally biased region" description="Low complexity" evidence="6">
    <location>
        <begin position="1948"/>
        <end position="1974"/>
    </location>
</feature>
<sequence>MPFKDSKTHYKMYKAGKQWLFSAITVTALSAGFFAFNVNDVHADTNSLSTQATANSSTDPGTAQAAASATENQKATPNQTVTNGGDAKQTNTDQASKATQAAPTADQAKTTATNEQGQTTTDNQHSAEQATQKQADVVKNTTDNSVAQTQKQDDEATKQAATTSNQQSTKQKNDNQAAKTADSDSKVDQAKKQNNEAISQTTTTNNQQSTEQKNDNQAAKTADSDSKVDQAKKQNNDAISQDKQQQNDQLTDKQNDTSVDTQKQAESDQKVDNSDNQQPKTDQNPQVPDQTKQAAEQVKTSNTTLAVQNNKSENGLTLSVQDPDYGGRWVDPDENHYTFKYDEVYGTYDQVHGVKRVVFSTDRNGSGIIHVFELDENNQVIASYDISGDGATATRPNRVKSRNINGYYFVNYGGYSGAFQLDAGVSSSIRLRVDWSVSDHNGNSTKVGNDSFFIPTVVDQRVQYKDAKTGEVVYETHFSGLTGQNYSVTGLPDKVKDGYYYISKIPSNVSGTISQFGKVGQVWSTPFRDGTTMTYTETDDHGGMDVRLYAPDGTQFGKTYHIDASYKYNDSTQVYSWSVSNPSNNPHEPANGRYIVQPIYTPQSRNIQFEINKLSKLVPVDSNGNPIDNGDHDVPYTIDPNDPTKANPTPLPNIPGYVPLDPNDHSKTTTPGTTVPINDPGTETKVPYVVDHQNAVIHYVDDQGNELHTDQISGKINEHSDYSPDAETKALQDQGYKQISSDFPQGGIVLSYNNGNQLVYTITFKKTTETVTDNSGVSNITIKYRYSDGSQAAPDKTFKFTYHRTGTRNLDTNNVVWGDWVPDGDNSYNVPSPQITGYTPDKPSVSSQNVAEGTDATINITYIANYESAHVDYIDQDADGKVITSDTLNGQFGDTSDYSTKDKIAALEKQGYELVSDGYTPGYKFGEGDPTFKVILKHKTTTVTPDNPGQPGQPVDPNNPDGPKFPNGTDESSLVKNITRTIKYRYANGQEAAKTVTESVKYTRSITFDQVTGKIIATGDWKSDKNSYDAVASPVIPGYTADQPSVGAATTTPNDSDSDVTVTYHANDEKAHVEYVDQDAGGKVITSDTLNGKFGDTSDYSTKDQIAKLGKQGYELVNDGYTPGYKFGTDEPTFKVTLKHKTTTVTPDNPGNPGQPVDPNNPDGPKFPNGTDESSLVKNITRTIKYRYANGQEAAKTVTESVKYTRSITFDQVTGKIIATGDWKSDKNSYDAVASPVIPGYTADQPSVGAATTTPNDSDSDVTVTYHANDEKAHVEYVDQDAGGKVITSDTLNGKFGDTSDYSTKDQIAKLGKQGYELVNDGYTPGYKFGTDEPTFKVTLKHKTTTVTPDNPGNPGQPVDPNNPDGPKFPNGTDESSLVKNITRTIKYRYANGQEAAKTVTESVKYTRSITFDQVTGKIIATGDWKSDKNSYDAVASPVIPGYTADQPSVGAATTTPNDSDSDVTVTYHANDEKAHVEYVDQDENGKVITSDTLNGKFGDTSDYSTKDQIAKLEKQGYELVNDGYTPGYKFGTDEPTFKVTLKHKTTTVTPDNPGQPGQPVDPNNPDGPKFPNDTDESSLVKNITRTIKYRYANGQEAAKTVTESVKYTRSITFDQVTGKIIANGDWKSDKNSYDAVASPVIPGYTADQPSVGAATTTPNDSDSDVTVTYHANDEKAHVVYVDQDENGKVITSDTLNGKFGDTSDYSTKTKIAELEKQGYEIVNDGYTPGYKFGTDEPTFKVTLKHKTTTVTPDNPGKPGQPVDTNNPDGPKFPNGTDESSLVKNITRTIHYRLSNGQEVSKDVTETVKYTRSITFDQVTGKIIETGKWTSQGGSWNSVKSPVINGYYTRTPLVGAVTVTPKTQNAEITVTYLPLGHLVPDVPGTTPETYPNDPNDPSKINDPLIPDIPGYTPVDGNGNKLVPGTPYPISPENIGKDTPIHYIKNEIPAKPAEPTKPSTPSTPTNPAPTETPATPAQPAPVTPAAQHSTPVVPASKKAAPTPAPQKQVLPQTGESQSTGILSLIGAILLSLLGIFGYKRKEDK</sequence>
<feature type="compositionally biased region" description="Polar residues" evidence="6">
    <location>
        <begin position="122"/>
        <end position="150"/>
    </location>
</feature>
<dbReference type="Pfam" id="PF17965">
    <property type="entry name" value="MucBP_2"/>
    <property type="match status" value="6"/>
</dbReference>
<dbReference type="Gene3D" id="2.60.40.4300">
    <property type="match status" value="6"/>
</dbReference>
<protein>
    <submittedName>
        <fullName evidence="9">MucBP domain-containing protein</fullName>
    </submittedName>
</protein>
<dbReference type="EMBL" id="CP097119">
    <property type="protein sequence ID" value="USS89213.1"/>
    <property type="molecule type" value="Genomic_DNA"/>
</dbReference>
<keyword evidence="4" id="KW-0677">Repeat</keyword>
<dbReference type="Pfam" id="PF06458">
    <property type="entry name" value="MucBP"/>
    <property type="match status" value="1"/>
</dbReference>
<feature type="compositionally biased region" description="Polar residues" evidence="6">
    <location>
        <begin position="274"/>
        <end position="300"/>
    </location>
</feature>
<evidence type="ECO:0000313" key="10">
    <source>
        <dbReference type="Proteomes" id="UP001055911"/>
    </source>
</evidence>
<feature type="region of interest" description="Disordered" evidence="6">
    <location>
        <begin position="1948"/>
        <end position="2012"/>
    </location>
</feature>
<feature type="compositionally biased region" description="Polar residues" evidence="6">
    <location>
        <begin position="159"/>
        <end position="178"/>
    </location>
</feature>
<feature type="region of interest" description="Disordered" evidence="6">
    <location>
        <begin position="1547"/>
        <end position="1579"/>
    </location>
</feature>
<dbReference type="NCBIfam" id="TIGR01167">
    <property type="entry name" value="LPXTG_anchor"/>
    <property type="match status" value="1"/>
</dbReference>
<feature type="compositionally biased region" description="Low complexity" evidence="6">
    <location>
        <begin position="1982"/>
        <end position="2008"/>
    </location>
</feature>
<keyword evidence="5" id="KW-0572">Peptidoglycan-anchor</keyword>
<keyword evidence="1" id="KW-0134">Cell wall</keyword>
<evidence type="ECO:0000313" key="9">
    <source>
        <dbReference type="EMBL" id="USS89213.1"/>
    </source>
</evidence>
<dbReference type="InterPro" id="IPR009459">
    <property type="entry name" value="MucBP_dom"/>
</dbReference>
<dbReference type="InterPro" id="IPR041558">
    <property type="entry name" value="MucBP_2"/>
</dbReference>
<feature type="region of interest" description="Disordered" evidence="6">
    <location>
        <begin position="1142"/>
        <end position="1175"/>
    </location>
</feature>
<gene>
    <name evidence="9" type="ORF">M3M40_07010</name>
</gene>
<dbReference type="NCBIfam" id="TIGR03715">
    <property type="entry name" value="KxYKxGKxW"/>
    <property type="match status" value="1"/>
</dbReference>
<feature type="domain" description="Gram-positive cocci surface proteins LPxTG" evidence="8">
    <location>
        <begin position="2009"/>
        <end position="2043"/>
    </location>
</feature>
<feature type="transmembrane region" description="Helical" evidence="7">
    <location>
        <begin position="2019"/>
        <end position="2037"/>
    </location>
</feature>
<accession>A0A9Q9E349</accession>
<feature type="compositionally biased region" description="Basic and acidic residues" evidence="6">
    <location>
        <begin position="181"/>
        <end position="194"/>
    </location>
</feature>
<evidence type="ECO:0000256" key="4">
    <source>
        <dbReference type="ARBA" id="ARBA00022737"/>
    </source>
</evidence>
<feature type="compositionally biased region" description="Basic and acidic residues" evidence="6">
    <location>
        <begin position="263"/>
        <end position="273"/>
    </location>
</feature>
<dbReference type="PROSITE" id="PS50847">
    <property type="entry name" value="GRAM_POS_ANCHORING"/>
    <property type="match status" value="1"/>
</dbReference>
<keyword evidence="7" id="KW-1133">Transmembrane helix</keyword>
<feature type="region of interest" description="Disordered" evidence="6">
    <location>
        <begin position="1344"/>
        <end position="1377"/>
    </location>
</feature>
<feature type="compositionally biased region" description="Low complexity" evidence="6">
    <location>
        <begin position="110"/>
        <end position="121"/>
    </location>
</feature>
<name>A0A9Q9E349_9LACO</name>
<evidence type="ECO:0000256" key="3">
    <source>
        <dbReference type="ARBA" id="ARBA00022729"/>
    </source>
</evidence>
<dbReference type="InterPro" id="IPR022263">
    <property type="entry name" value="KxYKxGKxW"/>
</dbReference>
<dbReference type="Gene3D" id="3.10.20.470">
    <property type="match status" value="6"/>
</dbReference>
<dbReference type="InterPro" id="IPR019931">
    <property type="entry name" value="LPXTG_anchor"/>
</dbReference>
<evidence type="ECO:0000259" key="8">
    <source>
        <dbReference type="PROSITE" id="PS50847"/>
    </source>
</evidence>
<feature type="compositionally biased region" description="Polar residues" evidence="6">
    <location>
        <begin position="236"/>
        <end position="249"/>
    </location>
</feature>
<feature type="compositionally biased region" description="Polar residues" evidence="6">
    <location>
        <begin position="51"/>
        <end position="102"/>
    </location>
</feature>
<evidence type="ECO:0000256" key="1">
    <source>
        <dbReference type="ARBA" id="ARBA00022512"/>
    </source>
</evidence>
<keyword evidence="3" id="KW-0732">Signal</keyword>
<proteinExistence type="predicted"/>
<keyword evidence="7" id="KW-0472">Membrane</keyword>
<evidence type="ECO:0000256" key="6">
    <source>
        <dbReference type="SAM" id="MobiDB-lite"/>
    </source>
</evidence>
<dbReference type="Proteomes" id="UP001055911">
    <property type="component" value="Chromosome"/>
</dbReference>
<feature type="region of interest" description="Disordered" evidence="6">
    <location>
        <begin position="51"/>
        <end position="300"/>
    </location>
</feature>
<keyword evidence="10" id="KW-1185">Reference proteome</keyword>
<feature type="region of interest" description="Disordered" evidence="6">
    <location>
        <begin position="941"/>
        <end position="972"/>
    </location>
</feature>
<dbReference type="Pfam" id="PF19258">
    <property type="entry name" value="KxYKxGKxW_sig"/>
    <property type="match status" value="1"/>
</dbReference>
<dbReference type="InterPro" id="IPR041495">
    <property type="entry name" value="Mub_B2"/>
</dbReference>
<evidence type="ECO:0000256" key="7">
    <source>
        <dbReference type="SAM" id="Phobius"/>
    </source>
</evidence>
<dbReference type="RefSeq" id="WP_252766739.1">
    <property type="nucleotide sequence ID" value="NZ_CP097119.1"/>
</dbReference>
<evidence type="ECO:0000256" key="2">
    <source>
        <dbReference type="ARBA" id="ARBA00022525"/>
    </source>
</evidence>
<dbReference type="Pfam" id="PF00746">
    <property type="entry name" value="Gram_pos_anchor"/>
    <property type="match status" value="1"/>
</dbReference>
<feature type="compositionally biased region" description="Basic and acidic residues" evidence="6">
    <location>
        <begin position="222"/>
        <end position="235"/>
    </location>
</feature>
<feature type="compositionally biased region" description="Low complexity" evidence="6">
    <location>
        <begin position="199"/>
        <end position="210"/>
    </location>
</feature>
<organism evidence="9 10">
    <name type="scientific">Fructilactobacillus cliffordii</name>
    <dbReference type="NCBI Taxonomy" id="2940299"/>
    <lineage>
        <taxon>Bacteria</taxon>
        <taxon>Bacillati</taxon>
        <taxon>Bacillota</taxon>
        <taxon>Bacilli</taxon>
        <taxon>Lactobacillales</taxon>
        <taxon>Lactobacillaceae</taxon>
        <taxon>Fructilactobacillus</taxon>
    </lineage>
</organism>
<dbReference type="Pfam" id="PF17966">
    <property type="entry name" value="Muc_B2"/>
    <property type="match status" value="6"/>
</dbReference>
<feature type="region of interest" description="Disordered" evidence="6">
    <location>
        <begin position="1748"/>
        <end position="1781"/>
    </location>
</feature>
<keyword evidence="2" id="KW-0964">Secreted</keyword>